<protein>
    <submittedName>
        <fullName evidence="1">Uncharacterized protein</fullName>
    </submittedName>
</protein>
<sequence>MSYKLHFLSIFRELFVPHYRSLEFRAKIFTAMLIAKNSILDSDYQEVEEIAKDIYKDDKKRIHILVQTVKEYVEKATQASKLNLDLLLKDIDYELKMIKRYVKKIDFEHLRRLMINSDEMDAIFQQQVYEFFLNEVRIYSHS</sequence>
<proteinExistence type="predicted"/>
<dbReference type="RefSeq" id="WP_100590261.1">
    <property type="nucleotide sequence ID" value="NZ_CP015578.1"/>
</dbReference>
<name>A0A1X9SKM2_9BACT</name>
<gene>
    <name evidence="1" type="ORF">CLAN_0006</name>
</gene>
<dbReference type="KEGG" id="clx:CLAN_0006"/>
<accession>A0A1X9SKM2</accession>
<dbReference type="Proteomes" id="UP000202031">
    <property type="component" value="Chromosome"/>
</dbReference>
<evidence type="ECO:0000313" key="2">
    <source>
        <dbReference type="Proteomes" id="UP000202031"/>
    </source>
</evidence>
<dbReference type="AlphaFoldDB" id="A0A1X9SKM2"/>
<reference evidence="2" key="1">
    <citation type="journal article" date="2017" name="Genome Biol. Evol.">
        <title>Comparative Genomic Analysis Identifies a Campylobacter Clade Deficient in Selenium Metabolism.</title>
        <authorList>
            <person name="Miller W.G."/>
            <person name="Yee E."/>
            <person name="Lopes B.S."/>
            <person name="Chapman M.H."/>
            <person name="Huynh S."/>
            <person name="Bono J.L."/>
            <person name="Parker C.T."/>
            <person name="Strachan N.J.C."/>
            <person name="Forbes K.J."/>
        </authorList>
    </citation>
    <scope>NUCLEOTIDE SEQUENCE [LARGE SCALE GENOMIC DNA]</scope>
    <source>
        <strain evidence="2">NCTC 13004</strain>
    </source>
</reference>
<evidence type="ECO:0000313" key="1">
    <source>
        <dbReference type="EMBL" id="ARQ96791.1"/>
    </source>
</evidence>
<dbReference type="GeneID" id="46920481"/>
<reference evidence="2" key="2">
    <citation type="journal article" date="2017" name="Genome Biol. Evol.">
        <title>Comparative genomic analysis identifies a Campylobacter clade deficient in selenium metabolism.</title>
        <authorList>
            <person name="Miller W.G."/>
            <person name="Yee E."/>
            <person name="Lopes B.S."/>
            <person name="Chapman M.H."/>
            <person name="Huynh S."/>
            <person name="Bono J.L."/>
            <person name="Parker C.T."/>
            <person name="Strachan N.J.C."/>
            <person name="Forbes K.J."/>
        </authorList>
    </citation>
    <scope>NUCLEOTIDE SEQUENCE [LARGE SCALE GENOMIC DNA]</scope>
    <source>
        <strain evidence="2">NCTC 13004</strain>
    </source>
</reference>
<dbReference type="EMBL" id="CP015578">
    <property type="protein sequence ID" value="ARQ96791.1"/>
    <property type="molecule type" value="Genomic_DNA"/>
</dbReference>
<organism evidence="1 2">
    <name type="scientific">Campylobacter lanienae NCTC 13004</name>
    <dbReference type="NCBI Taxonomy" id="1031753"/>
    <lineage>
        <taxon>Bacteria</taxon>
        <taxon>Pseudomonadati</taxon>
        <taxon>Campylobacterota</taxon>
        <taxon>Epsilonproteobacteria</taxon>
        <taxon>Campylobacterales</taxon>
        <taxon>Campylobacteraceae</taxon>
        <taxon>Campylobacter</taxon>
    </lineage>
</organism>